<dbReference type="SUPFAM" id="SSF52540">
    <property type="entry name" value="P-loop containing nucleoside triphosphate hydrolases"/>
    <property type="match status" value="1"/>
</dbReference>
<dbReference type="PANTHER" id="PTHR10039:SF5">
    <property type="entry name" value="NACHT DOMAIN-CONTAINING PROTEIN"/>
    <property type="match status" value="1"/>
</dbReference>
<keyword evidence="4" id="KW-0326">Glycosidase</keyword>
<gene>
    <name evidence="7" type="ORF">GQX73_g5042</name>
</gene>
<dbReference type="Pfam" id="PF04616">
    <property type="entry name" value="Glyco_hydro_43"/>
    <property type="match status" value="1"/>
</dbReference>
<evidence type="ECO:0000259" key="6">
    <source>
        <dbReference type="Pfam" id="PF24883"/>
    </source>
</evidence>
<protein>
    <recommendedName>
        <fullName evidence="6">Nephrocystin 3-like N-terminal domain-containing protein</fullName>
    </recommendedName>
</protein>
<dbReference type="Proteomes" id="UP000481858">
    <property type="component" value="Unassembled WGS sequence"/>
</dbReference>
<dbReference type="InterPro" id="IPR027417">
    <property type="entry name" value="P-loop_NTPase"/>
</dbReference>
<evidence type="ECO:0000313" key="7">
    <source>
        <dbReference type="EMBL" id="KAF2968514.1"/>
    </source>
</evidence>
<name>A0A7C8MY90_9PEZI</name>
<dbReference type="Gene3D" id="2.60.120.260">
    <property type="entry name" value="Galactose-binding domain-like"/>
    <property type="match status" value="1"/>
</dbReference>
<feature type="site" description="Important for catalytic activity, responsible for pKa modulation of the active site Glu and correct orientation of both the proton donor and substrate" evidence="5">
    <location>
        <position position="1311"/>
    </location>
</feature>
<keyword evidence="2" id="KW-0677">Repeat</keyword>
<reference evidence="7 8" key="1">
    <citation type="submission" date="2019-12" db="EMBL/GenBank/DDBJ databases">
        <title>Draft genome sequence of the ascomycete Xylaria multiplex DSM 110363.</title>
        <authorList>
            <person name="Buettner E."/>
            <person name="Kellner H."/>
        </authorList>
    </citation>
    <scope>NUCLEOTIDE SEQUENCE [LARGE SCALE GENOMIC DNA]</scope>
    <source>
        <strain evidence="7 8">DSM 110363</strain>
    </source>
</reference>
<organism evidence="7 8">
    <name type="scientific">Xylaria multiplex</name>
    <dbReference type="NCBI Taxonomy" id="323545"/>
    <lineage>
        <taxon>Eukaryota</taxon>
        <taxon>Fungi</taxon>
        <taxon>Dikarya</taxon>
        <taxon>Ascomycota</taxon>
        <taxon>Pezizomycotina</taxon>
        <taxon>Sordariomycetes</taxon>
        <taxon>Xylariomycetidae</taxon>
        <taxon>Xylariales</taxon>
        <taxon>Xylariaceae</taxon>
        <taxon>Xylaria</taxon>
    </lineage>
</organism>
<dbReference type="InterPro" id="IPR006710">
    <property type="entry name" value="Glyco_hydro_43"/>
</dbReference>
<dbReference type="EMBL" id="WUBL01000049">
    <property type="protein sequence ID" value="KAF2968514.1"/>
    <property type="molecule type" value="Genomic_DNA"/>
</dbReference>
<comment type="similarity">
    <text evidence="1">Belongs to the glycosyl hydrolase 43 family.</text>
</comment>
<evidence type="ECO:0000256" key="5">
    <source>
        <dbReference type="PIRSR" id="PIRSR606710-2"/>
    </source>
</evidence>
<evidence type="ECO:0000256" key="3">
    <source>
        <dbReference type="ARBA" id="ARBA00022801"/>
    </source>
</evidence>
<dbReference type="InterPro" id="IPR023296">
    <property type="entry name" value="Glyco_hydro_beta-prop_sf"/>
</dbReference>
<dbReference type="GO" id="GO:0005975">
    <property type="term" value="P:carbohydrate metabolic process"/>
    <property type="evidence" value="ECO:0007669"/>
    <property type="project" value="InterPro"/>
</dbReference>
<proteinExistence type="inferred from homology"/>
<evidence type="ECO:0000256" key="4">
    <source>
        <dbReference type="ARBA" id="ARBA00023295"/>
    </source>
</evidence>
<evidence type="ECO:0000256" key="2">
    <source>
        <dbReference type="ARBA" id="ARBA00022737"/>
    </source>
</evidence>
<sequence length="1646" mass="184129">MDPVSALGVAAAALQILDASFKAYNAFQEIRNGVESSTERNKQLEESVRSAQNLRASLVSISSPLGATDPMTKLTETCMLKADKLLTLLEYVRGSGKKISPARATLRALRNQKDIAKLYNSLKEDQTTLNQIITYKLLPSIDLLAVQQSEEFANINSITQELVKELIQQRESHMSNHAVLKDTLDGVQHDLKLYVDEASRSARREKLLQSLWFPQIDQRRSEIKEPTPSTLDWLFESTHPKGSGSSTKWSNFRQWLREDTSTYWISGKAGSGKSTLMAHIVNDERTREDLSTWSCENRLEFLSFFFWRAGHELQNSVLGLLRGLLYQLCALQPAFADDISDRFTSVGIPTWTERSLLTYITEAIQSSINFRFCIFIDGLDEYRGPYDDVVDHIDQLQGLGNVKVCISSRPELELVHRFRSLKQLHLQDLNWDDITKFVTQSLSKTQLSVLNRTQLTEAVARRAEGVFLWASLVTQSLVKGAKAGDDQFIMLERLNSLPEDMNKLFKKMLSEVDPVYWKSLAFYVQLMRLSDEDSSWLRLTSISIIATTQLRKRIYSYEEFVKECERTETQITTQSAGLLEIHNDRAKEHLNARKARWEEAEIKHVSNRPGFLLNPEDLNRRRCSRSEPYPIMLNYERRRMNWIHRSAYEFISNQIEKKSLLFELSLDRQELVKQMGEGWISYIMAAPSYVKSERLPPLRRKLAKYGQKPPLKESVTIERLRFFFSNFIPKWKDVFPTTVSTLLDSLWSMCIRINDMDEFYGAREREWFDADANTYTGKVMFWSECALGTVWPYIVSRMNDILEETDGDSLIAHLLACSLYVPEPWSFPIDPADLKRFNDAVAEVLLQRTSQRLECNGAAQATQYKCITKGNTHRLQGSCFSCATWKEPATGRPMDVMTRLIQWLDLLLSGRLRFQNNHVRVPESLSTLMTVSDLYLAPDFRLNRMYIQVSATAWTKIYYAIRSGWSFFRGDIIGNAFHGDQIDGAVRIMCVPSAKKRKIASHKNVAFGYYGSEVSWDPATEWESSRVVTLQPSMVTAARLLGLLAWRVDAGVCSFGMIQNINKRREVCEMLLDEIKTAGQDLDGGQQLIAAACVREGLLDPDIEGIPESNLSGKSGLYETLQMVMTKMHWLLSVAGAALLTVSPVLASPLERRQTISFQSTGNPILADGSYYSGDPAPIVVNGTVYILSGRDQAGAAENNFGINQWQIFESDNPSPSGGQWTLHANVAQPQALFSWARSGTAFAAQIVQGANGKFYLYAPVTQSRTSSADPFAIGVAVSDNVLGPYTDAHPSGPIISQSVPSPGNNIQNIDPTVLVDDDGRVYIYFGTFGQLLAYELEADMVTIKSTSVTRVTSLTGFFEAPWLMKRKGTYYLLYAGNNAGSDSPCTPTSYHACIAYGTAPSPLGPWTYRGVVLDIVSSTTSHPGVFTRDGGDTYYLVYHTRDAIGGTHFWRSIALDELEFNDSTSPPTIKKVAQTHRPTSVPEPTRNIAPRAKATSGNATPIQYWVEAVHDGRVEANPLPPDYWCSYAAERSPQSNTLTYTWDSAVQLNGVAMAFFADQPAGSNIGVPPPRSWSVEYMNSAGGWTAVSLTGSGGYPTAATNSPPEVSFQTVSTTALRAILTASGGNGQFGGVGVKEWFAYAPTAS</sequence>
<dbReference type="Gene3D" id="2.115.10.20">
    <property type="entry name" value="Glycosyl hydrolase domain, family 43"/>
    <property type="match status" value="1"/>
</dbReference>
<dbReference type="Pfam" id="PF24883">
    <property type="entry name" value="NPHP3_N"/>
    <property type="match status" value="1"/>
</dbReference>
<dbReference type="Gene3D" id="3.40.50.300">
    <property type="entry name" value="P-loop containing nucleotide triphosphate hydrolases"/>
    <property type="match status" value="1"/>
</dbReference>
<dbReference type="GO" id="GO:0004553">
    <property type="term" value="F:hydrolase activity, hydrolyzing O-glycosyl compounds"/>
    <property type="evidence" value="ECO:0007669"/>
    <property type="project" value="InterPro"/>
</dbReference>
<keyword evidence="8" id="KW-1185">Reference proteome</keyword>
<dbReference type="OrthoDB" id="5211809at2759"/>
<dbReference type="PANTHER" id="PTHR10039">
    <property type="entry name" value="AMELOGENIN"/>
    <property type="match status" value="1"/>
</dbReference>
<feature type="domain" description="Nephrocystin 3-like N-terminal" evidence="6">
    <location>
        <begin position="250"/>
        <end position="409"/>
    </location>
</feature>
<comment type="caution">
    <text evidence="7">The sequence shown here is derived from an EMBL/GenBank/DDBJ whole genome shotgun (WGS) entry which is preliminary data.</text>
</comment>
<dbReference type="InParanoid" id="A0A7C8MY90"/>
<keyword evidence="3" id="KW-0378">Hydrolase</keyword>
<dbReference type="SUPFAM" id="SSF75005">
    <property type="entry name" value="Arabinanase/levansucrase/invertase"/>
    <property type="match status" value="1"/>
</dbReference>
<evidence type="ECO:0000313" key="8">
    <source>
        <dbReference type="Proteomes" id="UP000481858"/>
    </source>
</evidence>
<evidence type="ECO:0000256" key="1">
    <source>
        <dbReference type="ARBA" id="ARBA00009865"/>
    </source>
</evidence>
<accession>A0A7C8MY90</accession>
<dbReference type="CDD" id="cd08990">
    <property type="entry name" value="GH43_AXH_like"/>
    <property type="match status" value="1"/>
</dbReference>
<dbReference type="InterPro" id="IPR056884">
    <property type="entry name" value="NPHP3-like_N"/>
</dbReference>